<feature type="region of interest" description="Disordered" evidence="1">
    <location>
        <begin position="104"/>
        <end position="127"/>
    </location>
</feature>
<comment type="caution">
    <text evidence="4">The sequence shown here is derived from an EMBL/GenBank/DDBJ whole genome shotgun (WGS) entry which is preliminary data.</text>
</comment>
<keyword evidence="2" id="KW-1133">Transmembrane helix</keyword>
<feature type="signal peptide" evidence="3">
    <location>
        <begin position="1"/>
        <end position="19"/>
    </location>
</feature>
<feature type="chain" id="PRO_5032768277" evidence="3">
    <location>
        <begin position="20"/>
        <end position="523"/>
    </location>
</feature>
<evidence type="ECO:0000313" key="4">
    <source>
        <dbReference type="EMBL" id="CAD6252168.1"/>
    </source>
</evidence>
<dbReference type="PANTHER" id="PTHR19328">
    <property type="entry name" value="HEDGEHOG-INTERACTING PROTEIN"/>
    <property type="match status" value="1"/>
</dbReference>
<evidence type="ECO:0000256" key="3">
    <source>
        <dbReference type="SAM" id="SignalP"/>
    </source>
</evidence>
<dbReference type="PROSITE" id="PS51257">
    <property type="entry name" value="PROKAR_LIPOPROTEIN"/>
    <property type="match status" value="1"/>
</dbReference>
<name>A0A811Q8C9_9POAL</name>
<keyword evidence="2" id="KW-0472">Membrane</keyword>
<evidence type="ECO:0000256" key="1">
    <source>
        <dbReference type="SAM" id="MobiDB-lite"/>
    </source>
</evidence>
<gene>
    <name evidence="4" type="ORF">NCGR_LOCUS35895</name>
</gene>
<dbReference type="EMBL" id="CAJGYO010000008">
    <property type="protein sequence ID" value="CAD6252168.1"/>
    <property type="molecule type" value="Genomic_DNA"/>
</dbReference>
<keyword evidence="5" id="KW-1185">Reference proteome</keyword>
<dbReference type="OrthoDB" id="10526759at2759"/>
<feature type="transmembrane region" description="Helical" evidence="2">
    <location>
        <begin position="462"/>
        <end position="484"/>
    </location>
</feature>
<dbReference type="PANTHER" id="PTHR19328:SF13">
    <property type="entry name" value="HIPL1 PROTEIN"/>
    <property type="match status" value="1"/>
</dbReference>
<dbReference type="Proteomes" id="UP000604825">
    <property type="component" value="Unassembled WGS sequence"/>
</dbReference>
<sequence length="523" mass="55594">MMMRIVLFLSLACLSLASCSPPPDASCAGTTTPFCGSCCCSAEDDLKLREAFLAEVKAHGYEDAACRSELKAYICAMCVAATAPADDDTSSTLPLHCAGAAAPPSISTTRRDDELGCTDGGGSRRSSSGTLCVHKASTRAYDGVVPLHDGSGRLLCWRRNGQIWLATVDVVDPTGGSILRVGDKPVVDLGTRVSQDAAAHGRGLAGVAVHSSGRLFISYYTTVATDGGGAFLVVDQLPTASWSGHEANRNPAQARTTRVFSMALAEPRSSSVGFLLDYYGGQILFRPTNADSFLYLVTGPAQSDGQLQAKILRFRVGGMPSGIGSTEVQVYASLLGVPRRCAFDADKPHDLYCAIVKEEQEVVYLTSDGPSPSAMPPSASLIVAHQRPTPRTPPSLVGGLLYRGYADNTLTGSYIYMEGSEFWWTVASPESNYTTTRNLRVTLCDAEDTHTRAPTSTSTKSLLKWIFGVIGSLIAILGGGYGAYRYRTCSCFNRTTDITINATNVNIHNGENKIELAVISTEG</sequence>
<evidence type="ECO:0000313" key="5">
    <source>
        <dbReference type="Proteomes" id="UP000604825"/>
    </source>
</evidence>
<dbReference type="InterPro" id="IPR011042">
    <property type="entry name" value="6-blade_b-propeller_TolB-like"/>
</dbReference>
<keyword evidence="2" id="KW-0812">Transmembrane</keyword>
<keyword evidence="3" id="KW-0732">Signal</keyword>
<proteinExistence type="predicted"/>
<evidence type="ECO:0000256" key="2">
    <source>
        <dbReference type="SAM" id="Phobius"/>
    </source>
</evidence>
<accession>A0A811Q8C9</accession>
<reference evidence="4" key="1">
    <citation type="submission" date="2020-10" db="EMBL/GenBank/DDBJ databases">
        <authorList>
            <person name="Han B."/>
            <person name="Lu T."/>
            <person name="Zhao Q."/>
            <person name="Huang X."/>
            <person name="Zhao Y."/>
        </authorList>
    </citation>
    <scope>NUCLEOTIDE SEQUENCE</scope>
</reference>
<dbReference type="AlphaFoldDB" id="A0A811Q8C9"/>
<organism evidence="4 5">
    <name type="scientific">Miscanthus lutarioriparius</name>
    <dbReference type="NCBI Taxonomy" id="422564"/>
    <lineage>
        <taxon>Eukaryota</taxon>
        <taxon>Viridiplantae</taxon>
        <taxon>Streptophyta</taxon>
        <taxon>Embryophyta</taxon>
        <taxon>Tracheophyta</taxon>
        <taxon>Spermatophyta</taxon>
        <taxon>Magnoliopsida</taxon>
        <taxon>Liliopsida</taxon>
        <taxon>Poales</taxon>
        <taxon>Poaceae</taxon>
        <taxon>PACMAD clade</taxon>
        <taxon>Panicoideae</taxon>
        <taxon>Andropogonodae</taxon>
        <taxon>Andropogoneae</taxon>
        <taxon>Saccharinae</taxon>
        <taxon>Miscanthus</taxon>
    </lineage>
</organism>
<protein>
    <submittedName>
        <fullName evidence="4">Uncharacterized protein</fullName>
    </submittedName>
</protein>
<dbReference type="Gene3D" id="2.120.10.30">
    <property type="entry name" value="TolB, C-terminal domain"/>
    <property type="match status" value="1"/>
</dbReference>